<dbReference type="InterPro" id="IPR004175">
    <property type="entry name" value="RNA_CPDase"/>
</dbReference>
<protein>
    <submittedName>
        <fullName evidence="2">2'-5' RNA ligase family protein</fullName>
    </submittedName>
</protein>
<dbReference type="GO" id="GO:0016874">
    <property type="term" value="F:ligase activity"/>
    <property type="evidence" value="ECO:0007669"/>
    <property type="project" value="UniProtKB-KW"/>
</dbReference>
<dbReference type="InterPro" id="IPR009097">
    <property type="entry name" value="Cyclic_Pdiesterase"/>
</dbReference>
<keyword evidence="2" id="KW-0436">Ligase</keyword>
<evidence type="ECO:0000256" key="1">
    <source>
        <dbReference type="ARBA" id="ARBA00022801"/>
    </source>
</evidence>
<evidence type="ECO:0000313" key="3">
    <source>
        <dbReference type="Proteomes" id="UP001303211"/>
    </source>
</evidence>
<dbReference type="Proteomes" id="UP001303211">
    <property type="component" value="Chromosome"/>
</dbReference>
<accession>A0ABZ0JAU9</accession>
<proteinExistence type="predicted"/>
<dbReference type="PANTHER" id="PTHR35561:SF1">
    <property type="entry name" value="RNA 2',3'-CYCLIC PHOSPHODIESTERASE"/>
    <property type="match status" value="1"/>
</dbReference>
<dbReference type="PANTHER" id="PTHR35561">
    <property type="entry name" value="RNA 2',3'-CYCLIC PHOSPHODIESTERASE"/>
    <property type="match status" value="1"/>
</dbReference>
<keyword evidence="3" id="KW-1185">Reference proteome</keyword>
<reference evidence="2 3" key="1">
    <citation type="submission" date="2023-03" db="EMBL/GenBank/DDBJ databases">
        <title>Diaphorobacter basophil sp. nov., isolated from a sewage-treatment plant.</title>
        <authorList>
            <person name="Yang K."/>
        </authorList>
    </citation>
    <scope>NUCLEOTIDE SEQUENCE [LARGE SCALE GENOMIC DNA]</scope>
    <source>
        <strain evidence="2 3">Y-1</strain>
    </source>
</reference>
<dbReference type="Pfam" id="PF13563">
    <property type="entry name" value="2_5_RNA_ligase2"/>
    <property type="match status" value="1"/>
</dbReference>
<dbReference type="Gene3D" id="3.90.1140.10">
    <property type="entry name" value="Cyclic phosphodiesterase"/>
    <property type="match status" value="1"/>
</dbReference>
<dbReference type="SUPFAM" id="SSF55144">
    <property type="entry name" value="LigT-like"/>
    <property type="match status" value="1"/>
</dbReference>
<gene>
    <name evidence="2" type="ORF">P4826_06310</name>
</gene>
<evidence type="ECO:0000313" key="2">
    <source>
        <dbReference type="EMBL" id="WOO34402.1"/>
    </source>
</evidence>
<organism evidence="2 3">
    <name type="scientific">Diaphorobacter limosus</name>
    <dbReference type="NCBI Taxonomy" id="3036128"/>
    <lineage>
        <taxon>Bacteria</taxon>
        <taxon>Pseudomonadati</taxon>
        <taxon>Pseudomonadota</taxon>
        <taxon>Betaproteobacteria</taxon>
        <taxon>Burkholderiales</taxon>
        <taxon>Comamonadaceae</taxon>
        <taxon>Diaphorobacter</taxon>
    </lineage>
</organism>
<sequence>MLPDAAVVQAANALGQSLIARHGLQAQVRAERLHVTLMSLGWAHALSAEQLAWARGTAARVSVAPFTLRLDRALSFDRPARAKRPCVLCGPGDAHAGFHALHVALHAALWPARPVPAVMPHMTLCYSHQAVPAQAVAPLEWTVRSFALLHNLRGSSGPYEVLGEWPLDAAGTGQ</sequence>
<name>A0ABZ0JAU9_9BURK</name>
<dbReference type="EMBL" id="CP136921">
    <property type="protein sequence ID" value="WOO34402.1"/>
    <property type="molecule type" value="Genomic_DNA"/>
</dbReference>
<keyword evidence="1" id="KW-0378">Hydrolase</keyword>